<proteinExistence type="predicted"/>
<dbReference type="Proteomes" id="UP000257479">
    <property type="component" value="Unassembled WGS sequence"/>
</dbReference>
<keyword evidence="2 6" id="KW-0812">Transmembrane</keyword>
<name>A0A3C1KHB3_9MICO</name>
<comment type="subcellular location">
    <subcellularLocation>
        <location evidence="1">Membrane</location>
        <topology evidence="1">Multi-pass membrane protein</topology>
    </subcellularLocation>
</comment>
<dbReference type="Pfam" id="PF04932">
    <property type="entry name" value="Wzy_C"/>
    <property type="match status" value="1"/>
</dbReference>
<dbReference type="InterPro" id="IPR007016">
    <property type="entry name" value="O-antigen_ligase-rel_domated"/>
</dbReference>
<reference evidence="8 9" key="1">
    <citation type="journal article" date="2018" name="Nat. Biotechnol.">
        <title>A standardized bacterial taxonomy based on genome phylogeny substantially revises the tree of life.</title>
        <authorList>
            <person name="Parks D.H."/>
            <person name="Chuvochina M."/>
            <person name="Waite D.W."/>
            <person name="Rinke C."/>
            <person name="Skarshewski A."/>
            <person name="Chaumeil P.A."/>
            <person name="Hugenholtz P."/>
        </authorList>
    </citation>
    <scope>NUCLEOTIDE SEQUENCE [LARGE SCALE GENOMIC DNA]</scope>
    <source>
        <strain evidence="8">UBA9152</strain>
    </source>
</reference>
<feature type="region of interest" description="Disordered" evidence="5">
    <location>
        <begin position="1"/>
        <end position="32"/>
    </location>
</feature>
<dbReference type="PANTHER" id="PTHR37422">
    <property type="entry name" value="TEICHURONIC ACID BIOSYNTHESIS PROTEIN TUAE"/>
    <property type="match status" value="1"/>
</dbReference>
<evidence type="ECO:0000256" key="1">
    <source>
        <dbReference type="ARBA" id="ARBA00004141"/>
    </source>
</evidence>
<feature type="transmembrane region" description="Helical" evidence="6">
    <location>
        <begin position="246"/>
        <end position="268"/>
    </location>
</feature>
<feature type="transmembrane region" description="Helical" evidence="6">
    <location>
        <begin position="415"/>
        <end position="436"/>
    </location>
</feature>
<feature type="domain" description="O-antigen ligase-related" evidence="7">
    <location>
        <begin position="283"/>
        <end position="428"/>
    </location>
</feature>
<evidence type="ECO:0000256" key="6">
    <source>
        <dbReference type="SAM" id="Phobius"/>
    </source>
</evidence>
<dbReference type="EMBL" id="DMNG01000276">
    <property type="protein sequence ID" value="HAN26025.1"/>
    <property type="molecule type" value="Genomic_DNA"/>
</dbReference>
<feature type="transmembrane region" description="Helical" evidence="6">
    <location>
        <begin position="328"/>
        <end position="345"/>
    </location>
</feature>
<evidence type="ECO:0000256" key="2">
    <source>
        <dbReference type="ARBA" id="ARBA00022692"/>
    </source>
</evidence>
<evidence type="ECO:0000256" key="4">
    <source>
        <dbReference type="ARBA" id="ARBA00023136"/>
    </source>
</evidence>
<keyword evidence="4 6" id="KW-0472">Membrane</keyword>
<protein>
    <submittedName>
        <fullName evidence="8">Lipid A core--O-antigen ligase</fullName>
    </submittedName>
</protein>
<feature type="compositionally biased region" description="Basic and acidic residues" evidence="5">
    <location>
        <begin position="14"/>
        <end position="26"/>
    </location>
</feature>
<dbReference type="GO" id="GO:0016874">
    <property type="term" value="F:ligase activity"/>
    <property type="evidence" value="ECO:0007669"/>
    <property type="project" value="UniProtKB-KW"/>
</dbReference>
<dbReference type="PANTHER" id="PTHR37422:SF13">
    <property type="entry name" value="LIPOPOLYSACCHARIDE BIOSYNTHESIS PROTEIN PA4999-RELATED"/>
    <property type="match status" value="1"/>
</dbReference>
<evidence type="ECO:0000313" key="8">
    <source>
        <dbReference type="EMBL" id="HAN26025.1"/>
    </source>
</evidence>
<evidence type="ECO:0000313" key="9">
    <source>
        <dbReference type="Proteomes" id="UP000257479"/>
    </source>
</evidence>
<keyword evidence="3 6" id="KW-1133">Transmembrane helix</keyword>
<evidence type="ECO:0000256" key="3">
    <source>
        <dbReference type="ARBA" id="ARBA00022989"/>
    </source>
</evidence>
<evidence type="ECO:0000259" key="7">
    <source>
        <dbReference type="Pfam" id="PF04932"/>
    </source>
</evidence>
<dbReference type="GO" id="GO:0016020">
    <property type="term" value="C:membrane"/>
    <property type="evidence" value="ECO:0007669"/>
    <property type="project" value="UniProtKB-SubCell"/>
</dbReference>
<feature type="transmembrane region" description="Helical" evidence="6">
    <location>
        <begin position="119"/>
        <end position="139"/>
    </location>
</feature>
<accession>A0A3C1KHB3</accession>
<feature type="transmembrane region" description="Helical" evidence="6">
    <location>
        <begin position="204"/>
        <end position="226"/>
    </location>
</feature>
<feature type="transmembrane region" description="Helical" evidence="6">
    <location>
        <begin position="173"/>
        <end position="192"/>
    </location>
</feature>
<organism evidence="8 9">
    <name type="scientific">Microbacterium ginsengisoli</name>
    <dbReference type="NCBI Taxonomy" id="400772"/>
    <lineage>
        <taxon>Bacteria</taxon>
        <taxon>Bacillati</taxon>
        <taxon>Actinomycetota</taxon>
        <taxon>Actinomycetes</taxon>
        <taxon>Micrococcales</taxon>
        <taxon>Microbacteriaceae</taxon>
        <taxon>Microbacterium</taxon>
    </lineage>
</organism>
<dbReference type="OrthoDB" id="5123754at2"/>
<evidence type="ECO:0000256" key="5">
    <source>
        <dbReference type="SAM" id="MobiDB-lite"/>
    </source>
</evidence>
<dbReference type="InterPro" id="IPR051533">
    <property type="entry name" value="WaaL-like"/>
</dbReference>
<feature type="transmembrane region" description="Helical" evidence="6">
    <location>
        <begin position="448"/>
        <end position="466"/>
    </location>
</feature>
<sequence length="502" mass="54052">MGHPRRPSLLGAHTRADPRADGDPHPLGDLAGRASAVGVGTRRRRDVRDQARAACDRRCARARRRLGAMAVSMTDAASARPPADPLTTLLGSDRFAHAFTMTAFLVVCCRTVIERTAGIATYVTMVAVLSVLAVAVLLAHRRVISLPRLTTPLAVGFVGWAALSLLWNTDPQAGLVSAVSIVAIALVGVAIANTRDTLEVVHALANVARIVLVLSLALELLAGVFLDHPIDILGIQGNIASLGPVQGIFGTRNALGFTAVMAIVTFVIEWRANTVSPWLSLGSVLLAGALALLTGSPIVLVVAIAGAVATSVLLMVRHTRAPYRSAVQWTLGAAVLASIVLAYLLRQRLITLIGADNDINARYDLWLTVLRFVRSHPFRGWGWFGPWIPGDMPFSAINASLGTTNLSALNAFFDALLQLGWIGFVLFFALCATAFVRSWIDASNRRSVVYAWTPLVLVALIVYSFFESFALSGFGWLLLVVCATRAYEHQSLWEWRGRLGRM</sequence>
<feature type="transmembrane region" description="Helical" evidence="6">
    <location>
        <begin position="298"/>
        <end position="316"/>
    </location>
</feature>
<keyword evidence="8" id="KW-0436">Ligase</keyword>
<feature type="transmembrane region" description="Helical" evidence="6">
    <location>
        <begin position="146"/>
        <end position="167"/>
    </location>
</feature>
<dbReference type="AlphaFoldDB" id="A0A3C1KHB3"/>
<gene>
    <name evidence="8" type="ORF">DCP95_15875</name>
</gene>
<comment type="caution">
    <text evidence="8">The sequence shown here is derived from an EMBL/GenBank/DDBJ whole genome shotgun (WGS) entry which is preliminary data.</text>
</comment>